<dbReference type="GO" id="GO:0006457">
    <property type="term" value="P:protein folding"/>
    <property type="evidence" value="ECO:0007669"/>
    <property type="project" value="TreeGrafter"/>
</dbReference>
<dbReference type="PANTHER" id="PTHR18929">
    <property type="entry name" value="PROTEIN DISULFIDE ISOMERASE"/>
    <property type="match status" value="1"/>
</dbReference>
<dbReference type="OrthoDB" id="72053at2759"/>
<dbReference type="InterPro" id="IPR013766">
    <property type="entry name" value="Thioredoxin_domain"/>
</dbReference>
<feature type="domain" description="Thioredoxin" evidence="9">
    <location>
        <begin position="366"/>
        <end position="499"/>
    </location>
</feature>
<sequence length="533" mass="58831">MWTVHAREWRRKTWSLVALLLLAVGAHGSTPDGTVHDLGSSNFSAAITRSGSLSFVEFYAPWCGHCKKLVPEWERTAELCQDDGILVAKVDSIAEKALAQQHEVQSFPTLRLFRGSPKVSVKYEGPRTAAKMAEWAKGKQNEQLVQRLPVSADEIASWSSQKPVAVLGLLEGVVESSVLLQVLEDASFALNPSNAAGEVPVGIVESASPALLKSLGSGDKKLPCVALLRSFDFEEKVLVFTPQSSWPNSFESLMAWIASKRVPALIPGSEQTEKFFLQDIDPGNGLVLYFGEDEKLRRDLHELAVSFRKDQKLKWVHLKKGQFSESLGKNVGLTPADFPEVAIWEFGESEDADKVYRLSQQSSHTALTRDAVQAFVENWQQGQLSAEKDPVVSVTSDTFDSLVINNDKDVLVEFYAPWCGHCKALAPEYKLVAQHYAQDDGVAIVKMDATQYKHSSADIKSYPTLKLYAKGKKHSPIDGEFKSTRTKDGILAFIEQHRATKKKGGKGGKNKEAEEEEQLDTKLCQLCHSAATV</sequence>
<dbReference type="GO" id="GO:0005788">
    <property type="term" value="C:endoplasmic reticulum lumen"/>
    <property type="evidence" value="ECO:0007669"/>
    <property type="project" value="UniProtKB-SubCell"/>
</dbReference>
<dbReference type="GO" id="GO:0003756">
    <property type="term" value="F:protein disulfide isomerase activity"/>
    <property type="evidence" value="ECO:0007669"/>
    <property type="project" value="UniProtKB-EC"/>
</dbReference>
<dbReference type="PANTHER" id="PTHR18929:SF132">
    <property type="entry name" value="PROTEIN DISULFIDE-ISOMERASE A3"/>
    <property type="match status" value="1"/>
</dbReference>
<evidence type="ECO:0000256" key="6">
    <source>
        <dbReference type="ARBA" id="ARBA00023235"/>
    </source>
</evidence>
<dbReference type="Gene3D" id="3.40.30.10">
    <property type="entry name" value="Glutaredoxin"/>
    <property type="match status" value="3"/>
</dbReference>
<accession>A0A812S7I6</accession>
<gene>
    <name evidence="10" type="ORF">SNAT2548_LOCUS26317</name>
</gene>
<evidence type="ECO:0000313" key="10">
    <source>
        <dbReference type="EMBL" id="CAE7469668.1"/>
    </source>
</evidence>
<evidence type="ECO:0000256" key="4">
    <source>
        <dbReference type="ARBA" id="ARBA00012723"/>
    </source>
</evidence>
<name>A0A812S7I6_9DINO</name>
<proteinExistence type="inferred from homology"/>
<keyword evidence="6" id="KW-0413">Isomerase</keyword>
<dbReference type="InterPro" id="IPR017937">
    <property type="entry name" value="Thioredoxin_CS"/>
</dbReference>
<dbReference type="CDD" id="cd02995">
    <property type="entry name" value="PDI_a_PDI_a'_C"/>
    <property type="match status" value="1"/>
</dbReference>
<dbReference type="AlphaFoldDB" id="A0A812S7I6"/>
<comment type="subcellular location">
    <subcellularLocation>
        <location evidence="2">Endoplasmic reticulum lumen</location>
    </subcellularLocation>
</comment>
<dbReference type="Pfam" id="PF00085">
    <property type="entry name" value="Thioredoxin"/>
    <property type="match status" value="2"/>
</dbReference>
<protein>
    <recommendedName>
        <fullName evidence="4">protein disulfide-isomerase</fullName>
        <ecNumber evidence="4">5.3.4.1</ecNumber>
    </recommendedName>
</protein>
<dbReference type="InterPro" id="IPR036249">
    <property type="entry name" value="Thioredoxin-like_sf"/>
</dbReference>
<evidence type="ECO:0000256" key="8">
    <source>
        <dbReference type="SAM" id="SignalP"/>
    </source>
</evidence>
<dbReference type="SUPFAM" id="SSF52833">
    <property type="entry name" value="Thioredoxin-like"/>
    <property type="match status" value="2"/>
</dbReference>
<reference evidence="10" key="1">
    <citation type="submission" date="2021-02" db="EMBL/GenBank/DDBJ databases">
        <authorList>
            <person name="Dougan E. K."/>
            <person name="Rhodes N."/>
            <person name="Thang M."/>
            <person name="Chan C."/>
        </authorList>
    </citation>
    <scope>NUCLEOTIDE SEQUENCE</scope>
</reference>
<dbReference type="PROSITE" id="PS51352">
    <property type="entry name" value="THIOREDOXIN_2"/>
    <property type="match status" value="2"/>
</dbReference>
<keyword evidence="5" id="KW-0256">Endoplasmic reticulum</keyword>
<evidence type="ECO:0000259" key="9">
    <source>
        <dbReference type="PROSITE" id="PS51352"/>
    </source>
</evidence>
<dbReference type="GO" id="GO:0034976">
    <property type="term" value="P:response to endoplasmic reticulum stress"/>
    <property type="evidence" value="ECO:0007669"/>
    <property type="project" value="TreeGrafter"/>
</dbReference>
<dbReference type="EC" id="5.3.4.1" evidence="4"/>
<feature type="chain" id="PRO_5033053658" description="protein disulfide-isomerase" evidence="8">
    <location>
        <begin position="29"/>
        <end position="533"/>
    </location>
</feature>
<comment type="similarity">
    <text evidence="3">Belongs to the protein disulfide isomerase family.</text>
</comment>
<evidence type="ECO:0000256" key="3">
    <source>
        <dbReference type="ARBA" id="ARBA00006347"/>
    </source>
</evidence>
<keyword evidence="11" id="KW-1185">Reference proteome</keyword>
<organism evidence="10 11">
    <name type="scientific">Symbiodinium natans</name>
    <dbReference type="NCBI Taxonomy" id="878477"/>
    <lineage>
        <taxon>Eukaryota</taxon>
        <taxon>Sar</taxon>
        <taxon>Alveolata</taxon>
        <taxon>Dinophyceae</taxon>
        <taxon>Suessiales</taxon>
        <taxon>Symbiodiniaceae</taxon>
        <taxon>Symbiodinium</taxon>
    </lineage>
</organism>
<evidence type="ECO:0000313" key="11">
    <source>
        <dbReference type="Proteomes" id="UP000604046"/>
    </source>
</evidence>
<dbReference type="EMBL" id="CAJNDS010002427">
    <property type="protein sequence ID" value="CAE7469668.1"/>
    <property type="molecule type" value="Genomic_DNA"/>
</dbReference>
<evidence type="ECO:0000256" key="1">
    <source>
        <dbReference type="ARBA" id="ARBA00001182"/>
    </source>
</evidence>
<evidence type="ECO:0000256" key="2">
    <source>
        <dbReference type="ARBA" id="ARBA00004319"/>
    </source>
</evidence>
<dbReference type="Proteomes" id="UP000604046">
    <property type="component" value="Unassembled WGS sequence"/>
</dbReference>
<keyword evidence="8" id="KW-0732">Signal</keyword>
<dbReference type="CDD" id="cd02961">
    <property type="entry name" value="PDI_a_family"/>
    <property type="match status" value="1"/>
</dbReference>
<dbReference type="PRINTS" id="PR00421">
    <property type="entry name" value="THIOREDOXIN"/>
</dbReference>
<evidence type="ECO:0000256" key="5">
    <source>
        <dbReference type="ARBA" id="ARBA00022824"/>
    </source>
</evidence>
<keyword evidence="7" id="KW-0676">Redox-active center</keyword>
<dbReference type="PROSITE" id="PS00194">
    <property type="entry name" value="THIOREDOXIN_1"/>
    <property type="match status" value="2"/>
</dbReference>
<feature type="domain" description="Thioredoxin" evidence="9">
    <location>
        <begin position="15"/>
        <end position="141"/>
    </location>
</feature>
<evidence type="ECO:0000256" key="7">
    <source>
        <dbReference type="ARBA" id="ARBA00023284"/>
    </source>
</evidence>
<comment type="caution">
    <text evidence="10">The sequence shown here is derived from an EMBL/GenBank/DDBJ whole genome shotgun (WGS) entry which is preliminary data.</text>
</comment>
<feature type="signal peptide" evidence="8">
    <location>
        <begin position="1"/>
        <end position="28"/>
    </location>
</feature>
<comment type="catalytic activity">
    <reaction evidence="1">
        <text>Catalyzes the rearrangement of -S-S- bonds in proteins.</text>
        <dbReference type="EC" id="5.3.4.1"/>
    </reaction>
</comment>